<dbReference type="AlphaFoldDB" id="A0A0A8YHJ6"/>
<organism evidence="1">
    <name type="scientific">Arundo donax</name>
    <name type="common">Giant reed</name>
    <name type="synonym">Donax arundinaceus</name>
    <dbReference type="NCBI Taxonomy" id="35708"/>
    <lineage>
        <taxon>Eukaryota</taxon>
        <taxon>Viridiplantae</taxon>
        <taxon>Streptophyta</taxon>
        <taxon>Embryophyta</taxon>
        <taxon>Tracheophyta</taxon>
        <taxon>Spermatophyta</taxon>
        <taxon>Magnoliopsida</taxon>
        <taxon>Liliopsida</taxon>
        <taxon>Poales</taxon>
        <taxon>Poaceae</taxon>
        <taxon>PACMAD clade</taxon>
        <taxon>Arundinoideae</taxon>
        <taxon>Arundineae</taxon>
        <taxon>Arundo</taxon>
    </lineage>
</organism>
<sequence length="61" mass="6754">MAISPNSVPTSDRKKVRLVAFRASHPGYVDAFTSMALMTGELSSGRARKSPPEYRAVQRSW</sequence>
<evidence type="ECO:0000313" key="1">
    <source>
        <dbReference type="EMBL" id="JAD24955.1"/>
    </source>
</evidence>
<reference evidence="1" key="2">
    <citation type="journal article" date="2015" name="Data Brief">
        <title>Shoot transcriptome of the giant reed, Arundo donax.</title>
        <authorList>
            <person name="Barrero R.A."/>
            <person name="Guerrero F.D."/>
            <person name="Moolhuijzen P."/>
            <person name="Goolsby J.A."/>
            <person name="Tidwell J."/>
            <person name="Bellgard S.E."/>
            <person name="Bellgard M.I."/>
        </authorList>
    </citation>
    <scope>NUCLEOTIDE SEQUENCE</scope>
    <source>
        <tissue evidence="1">Shoot tissue taken approximately 20 cm above the soil surface</tissue>
    </source>
</reference>
<dbReference type="EMBL" id="GBRH01272940">
    <property type="protein sequence ID" value="JAD24955.1"/>
    <property type="molecule type" value="Transcribed_RNA"/>
</dbReference>
<protein>
    <submittedName>
        <fullName evidence="1">Uncharacterized protein</fullName>
    </submittedName>
</protein>
<name>A0A0A8YHJ6_ARUDO</name>
<proteinExistence type="predicted"/>
<reference evidence="1" key="1">
    <citation type="submission" date="2014-09" db="EMBL/GenBank/DDBJ databases">
        <authorList>
            <person name="Magalhaes I.L.F."/>
            <person name="Oliveira U."/>
            <person name="Santos F.R."/>
            <person name="Vidigal T.H.D.A."/>
            <person name="Brescovit A.D."/>
            <person name="Santos A.J."/>
        </authorList>
    </citation>
    <scope>NUCLEOTIDE SEQUENCE</scope>
    <source>
        <tissue evidence="1">Shoot tissue taken approximately 20 cm above the soil surface</tissue>
    </source>
</reference>
<accession>A0A0A8YHJ6</accession>